<organism evidence="2 3">
    <name type="scientific">Acetobacter cerevisiae</name>
    <dbReference type="NCBI Taxonomy" id="178900"/>
    <lineage>
        <taxon>Bacteria</taxon>
        <taxon>Pseudomonadati</taxon>
        <taxon>Pseudomonadota</taxon>
        <taxon>Alphaproteobacteria</taxon>
        <taxon>Acetobacterales</taxon>
        <taxon>Acetobacteraceae</taxon>
        <taxon>Acetobacter</taxon>
    </lineage>
</organism>
<evidence type="ECO:0000313" key="3">
    <source>
        <dbReference type="Proteomes" id="UP000075312"/>
    </source>
</evidence>
<proteinExistence type="predicted"/>
<keyword evidence="1" id="KW-0812">Transmembrane</keyword>
<dbReference type="RefSeq" id="WP_062143567.1">
    <property type="nucleotide sequence ID" value="NZ_LHZY01000044.1"/>
</dbReference>
<evidence type="ECO:0000256" key="1">
    <source>
        <dbReference type="SAM" id="Phobius"/>
    </source>
</evidence>
<reference evidence="2 3" key="1">
    <citation type="submission" date="2015-06" db="EMBL/GenBank/DDBJ databases">
        <title>Improved classification and identification of acetic acid bacteria using matrix-assisted laser desorption/ionization time-of-flight mass spectrometry; Gluconobacter nephelii and Gluconobacter uchimurae are later heterotypic synonyms of Gluconobacter japonicus and Gluconobacter oxydans, respectively.</title>
        <authorList>
            <person name="Li L."/>
            <person name="Cleenwerck I."/>
            <person name="De Vuyst L."/>
            <person name="Vandamme P."/>
        </authorList>
    </citation>
    <scope>NUCLEOTIDE SEQUENCE [LARGE SCALE GENOMIC DNA]</scope>
    <source>
        <strain evidence="2 3">LMG 1608</strain>
    </source>
</reference>
<accession>A0A149USW3</accession>
<dbReference type="AlphaFoldDB" id="A0A149USW3"/>
<protein>
    <submittedName>
        <fullName evidence="2">Uncharacterized protein</fullName>
    </submittedName>
</protein>
<dbReference type="Proteomes" id="UP000075312">
    <property type="component" value="Unassembled WGS sequence"/>
</dbReference>
<dbReference type="EMBL" id="LHZY01000044">
    <property type="protein sequence ID" value="KXV70924.1"/>
    <property type="molecule type" value="Genomic_DNA"/>
</dbReference>
<name>A0A149USW3_9PROT</name>
<comment type="caution">
    <text evidence="2">The sequence shown here is derived from an EMBL/GenBank/DDBJ whole genome shotgun (WGS) entry which is preliminary data.</text>
</comment>
<sequence>MSIHAENHAAPADACQLNGVQGVCLSLIWVGGALVLADRYMREQRRYRAFSYTENVSLHSFDEMKAYVEDVEKILFPPSLLGRVCGRVHRREFIGPCAVNCFSHIANQIEQFISALQIITAKLFHKVGDVIFPRKFFRKHKESPLGFFGNHTMDDGGRHGNVLPNAAYGKDSEKQSGVEA</sequence>
<keyword evidence="1" id="KW-0472">Membrane</keyword>
<feature type="transmembrane region" description="Helical" evidence="1">
    <location>
        <begin position="20"/>
        <end position="37"/>
    </location>
</feature>
<evidence type="ECO:0000313" key="2">
    <source>
        <dbReference type="EMBL" id="KXV70924.1"/>
    </source>
</evidence>
<gene>
    <name evidence="2" type="ORF">AD952_11290</name>
</gene>
<keyword evidence="1" id="KW-1133">Transmembrane helix</keyword>
<dbReference type="PATRIC" id="fig|178900.6.peg.3085"/>